<dbReference type="HAMAP" id="MF_00238">
    <property type="entry name" value="Cytidyl_kinase_type1"/>
    <property type="match status" value="1"/>
</dbReference>
<dbReference type="GO" id="GO:0036430">
    <property type="term" value="F:CMP kinase activity"/>
    <property type="evidence" value="ECO:0007669"/>
    <property type="project" value="RHEA"/>
</dbReference>
<dbReference type="NCBIfam" id="TIGR00017">
    <property type="entry name" value="cmk"/>
    <property type="match status" value="1"/>
</dbReference>
<comment type="similarity">
    <text evidence="1 8">Belongs to the cytidylate kinase family. Type 1 subfamily.</text>
</comment>
<keyword evidence="4 8" id="KW-0418">Kinase</keyword>
<comment type="catalytic activity">
    <reaction evidence="6 8">
        <text>dCMP + ATP = dCDP + ADP</text>
        <dbReference type="Rhea" id="RHEA:25094"/>
        <dbReference type="ChEBI" id="CHEBI:30616"/>
        <dbReference type="ChEBI" id="CHEBI:57566"/>
        <dbReference type="ChEBI" id="CHEBI:58593"/>
        <dbReference type="ChEBI" id="CHEBI:456216"/>
        <dbReference type="EC" id="2.7.4.25"/>
    </reaction>
</comment>
<reference evidence="10 11" key="1">
    <citation type="submission" date="2018-06" db="EMBL/GenBank/DDBJ databases">
        <title>Paenibacillus imtechensis sp. nov.</title>
        <authorList>
            <person name="Pinnaka A.K."/>
            <person name="Singh H."/>
            <person name="Kaur M."/>
        </authorList>
    </citation>
    <scope>NUCLEOTIDE SEQUENCE [LARGE SCALE GENOMIC DNA]</scope>
    <source>
        <strain evidence="10 11">SMB1</strain>
    </source>
</reference>
<organism evidence="10 11">
    <name type="scientific">Paenibacillus sambharensis</name>
    <dbReference type="NCBI Taxonomy" id="1803190"/>
    <lineage>
        <taxon>Bacteria</taxon>
        <taxon>Bacillati</taxon>
        <taxon>Bacillota</taxon>
        <taxon>Bacilli</taxon>
        <taxon>Bacillales</taxon>
        <taxon>Paenibacillaceae</taxon>
        <taxon>Paenibacillus</taxon>
    </lineage>
</organism>
<dbReference type="InterPro" id="IPR003136">
    <property type="entry name" value="Cytidylate_kin"/>
</dbReference>
<dbReference type="Gene3D" id="3.40.50.300">
    <property type="entry name" value="P-loop containing nucleotide triphosphate hydrolases"/>
    <property type="match status" value="1"/>
</dbReference>
<dbReference type="GO" id="GO:0006220">
    <property type="term" value="P:pyrimidine nucleotide metabolic process"/>
    <property type="evidence" value="ECO:0007669"/>
    <property type="project" value="UniProtKB-UniRule"/>
</dbReference>
<feature type="domain" description="Cytidylate kinase" evidence="9">
    <location>
        <begin position="15"/>
        <end position="225"/>
    </location>
</feature>
<gene>
    <name evidence="8" type="primary">cmk</name>
    <name evidence="10" type="ORF">DNH61_23075</name>
</gene>
<dbReference type="OrthoDB" id="9807434at2"/>
<dbReference type="EMBL" id="QKRB01000057">
    <property type="protein sequence ID" value="PZD93506.1"/>
    <property type="molecule type" value="Genomic_DNA"/>
</dbReference>
<dbReference type="InterPro" id="IPR011994">
    <property type="entry name" value="Cytidylate_kinase_dom"/>
</dbReference>
<dbReference type="Pfam" id="PF02224">
    <property type="entry name" value="Cytidylate_kin"/>
    <property type="match status" value="1"/>
</dbReference>
<dbReference type="EC" id="2.7.4.25" evidence="8"/>
<dbReference type="SUPFAM" id="SSF52540">
    <property type="entry name" value="P-loop containing nucleoside triphosphate hydrolases"/>
    <property type="match status" value="1"/>
</dbReference>
<keyword evidence="5 8" id="KW-0067">ATP-binding</keyword>
<feature type="binding site" evidence="8">
    <location>
        <begin position="19"/>
        <end position="27"/>
    </location>
    <ligand>
        <name>ATP</name>
        <dbReference type="ChEBI" id="CHEBI:30616"/>
    </ligand>
</feature>
<proteinExistence type="inferred from homology"/>
<evidence type="ECO:0000256" key="8">
    <source>
        <dbReference type="HAMAP-Rule" id="MF_00238"/>
    </source>
</evidence>
<comment type="catalytic activity">
    <reaction evidence="7 8">
        <text>CMP + ATP = CDP + ADP</text>
        <dbReference type="Rhea" id="RHEA:11600"/>
        <dbReference type="ChEBI" id="CHEBI:30616"/>
        <dbReference type="ChEBI" id="CHEBI:58069"/>
        <dbReference type="ChEBI" id="CHEBI:60377"/>
        <dbReference type="ChEBI" id="CHEBI:456216"/>
        <dbReference type="EC" id="2.7.4.25"/>
    </reaction>
</comment>
<name>A0A2W1L2C2_9BACL</name>
<evidence type="ECO:0000259" key="9">
    <source>
        <dbReference type="Pfam" id="PF02224"/>
    </source>
</evidence>
<dbReference type="InterPro" id="IPR027417">
    <property type="entry name" value="P-loop_NTPase"/>
</dbReference>
<dbReference type="PANTHER" id="PTHR21299">
    <property type="entry name" value="CYTIDYLATE KINASE/PANTOATE-BETA-ALANINE LIGASE"/>
    <property type="match status" value="1"/>
</dbReference>
<evidence type="ECO:0000256" key="5">
    <source>
        <dbReference type="ARBA" id="ARBA00022840"/>
    </source>
</evidence>
<dbReference type="CDD" id="cd02020">
    <property type="entry name" value="CMPK"/>
    <property type="match status" value="1"/>
</dbReference>
<dbReference type="GO" id="GO:0005524">
    <property type="term" value="F:ATP binding"/>
    <property type="evidence" value="ECO:0007669"/>
    <property type="project" value="UniProtKB-UniRule"/>
</dbReference>
<protein>
    <recommendedName>
        <fullName evidence="8">Cytidylate kinase</fullName>
        <shortName evidence="8">CK</shortName>
        <ecNumber evidence="8">2.7.4.25</ecNumber>
    </recommendedName>
    <alternativeName>
        <fullName evidence="8">Cytidine monophosphate kinase</fullName>
        <shortName evidence="8">CMP kinase</shortName>
    </alternativeName>
</protein>
<keyword evidence="3 8" id="KW-0547">Nucleotide-binding</keyword>
<dbReference type="PANTHER" id="PTHR21299:SF2">
    <property type="entry name" value="CYTIDYLATE KINASE"/>
    <property type="match status" value="1"/>
</dbReference>
<dbReference type="AlphaFoldDB" id="A0A2W1L2C2"/>
<dbReference type="GO" id="GO:0036431">
    <property type="term" value="F:dCMP kinase activity"/>
    <property type="evidence" value="ECO:0007669"/>
    <property type="project" value="InterPro"/>
</dbReference>
<dbReference type="RefSeq" id="WP_111149175.1">
    <property type="nucleotide sequence ID" value="NZ_QKRB01000057.1"/>
</dbReference>
<evidence type="ECO:0000313" key="10">
    <source>
        <dbReference type="EMBL" id="PZD93506.1"/>
    </source>
</evidence>
<comment type="caution">
    <text evidence="10">The sequence shown here is derived from an EMBL/GenBank/DDBJ whole genome shotgun (WGS) entry which is preliminary data.</text>
</comment>
<dbReference type="GO" id="GO:0015949">
    <property type="term" value="P:nucleobase-containing small molecule interconversion"/>
    <property type="evidence" value="ECO:0007669"/>
    <property type="project" value="TreeGrafter"/>
</dbReference>
<evidence type="ECO:0000256" key="3">
    <source>
        <dbReference type="ARBA" id="ARBA00022741"/>
    </source>
</evidence>
<dbReference type="GO" id="GO:0005829">
    <property type="term" value="C:cytosol"/>
    <property type="evidence" value="ECO:0007669"/>
    <property type="project" value="TreeGrafter"/>
</dbReference>
<evidence type="ECO:0000256" key="6">
    <source>
        <dbReference type="ARBA" id="ARBA00047615"/>
    </source>
</evidence>
<sequence length="236" mass="25695">MATIEQHNNSDRINIAIDGPAGAGKSTVARRVASLLGYVYIDTGAMYRAVTLAAQRSGIGTSREDLLAELVSNLDITLKPGDPVQRVFLNGEDVTGLIRSREITAGVSAVAAVEPVRTSLVDKQRKLALAKGVVMDGRDIGSHVLPDAELKVFLTASVEERAKRRYKESGAEQGYTLEQLEREIAERDRMDEQRLVSPLVKAKDAVLLDSTNDTIDEVVQRILELSRGRIAEANSQ</sequence>
<keyword evidence="2 8" id="KW-0808">Transferase</keyword>
<keyword evidence="11" id="KW-1185">Reference proteome</keyword>
<evidence type="ECO:0000313" key="11">
    <source>
        <dbReference type="Proteomes" id="UP000249522"/>
    </source>
</evidence>
<comment type="subcellular location">
    <subcellularLocation>
        <location evidence="8">Cytoplasm</location>
    </subcellularLocation>
</comment>
<evidence type="ECO:0000256" key="7">
    <source>
        <dbReference type="ARBA" id="ARBA00048478"/>
    </source>
</evidence>
<keyword evidence="8" id="KW-0963">Cytoplasm</keyword>
<evidence type="ECO:0000256" key="1">
    <source>
        <dbReference type="ARBA" id="ARBA00009427"/>
    </source>
</evidence>
<evidence type="ECO:0000256" key="2">
    <source>
        <dbReference type="ARBA" id="ARBA00022679"/>
    </source>
</evidence>
<evidence type="ECO:0000256" key="4">
    <source>
        <dbReference type="ARBA" id="ARBA00022777"/>
    </source>
</evidence>
<dbReference type="Proteomes" id="UP000249522">
    <property type="component" value="Unassembled WGS sequence"/>
</dbReference>
<accession>A0A2W1L2C2</accession>